<protein>
    <submittedName>
        <fullName evidence="1">Uncharacterized protein</fullName>
    </submittedName>
</protein>
<keyword evidence="2" id="KW-1185">Reference proteome</keyword>
<sequence>MWLLSFSMFFRISEKIALQEILRVRAFVDHLFIHRLLTVQMEKTCKCGKSFKEADPDLDLCLLCRVLKALRTPIPQTCEDGDSEKEEAE</sequence>
<evidence type="ECO:0000313" key="2">
    <source>
        <dbReference type="Proteomes" id="UP000298663"/>
    </source>
</evidence>
<organism evidence="1 2">
    <name type="scientific">Steinernema carpocapsae</name>
    <name type="common">Entomopathogenic nematode</name>
    <dbReference type="NCBI Taxonomy" id="34508"/>
    <lineage>
        <taxon>Eukaryota</taxon>
        <taxon>Metazoa</taxon>
        <taxon>Ecdysozoa</taxon>
        <taxon>Nematoda</taxon>
        <taxon>Chromadorea</taxon>
        <taxon>Rhabditida</taxon>
        <taxon>Tylenchina</taxon>
        <taxon>Panagrolaimomorpha</taxon>
        <taxon>Strongyloidoidea</taxon>
        <taxon>Steinernematidae</taxon>
        <taxon>Steinernema</taxon>
    </lineage>
</organism>
<dbReference type="Proteomes" id="UP000298663">
    <property type="component" value="Unassembled WGS sequence"/>
</dbReference>
<evidence type="ECO:0000313" key="1">
    <source>
        <dbReference type="EMBL" id="TMS39116.1"/>
    </source>
</evidence>
<dbReference type="AlphaFoldDB" id="A0A4U8UZU4"/>
<gene>
    <name evidence="1" type="ORF">L596_005690</name>
</gene>
<name>A0A4U8UZU4_STECR</name>
<dbReference type="EMBL" id="AZBU02000001">
    <property type="protein sequence ID" value="TMS39116.1"/>
    <property type="molecule type" value="Genomic_DNA"/>
</dbReference>
<comment type="caution">
    <text evidence="1">The sequence shown here is derived from an EMBL/GenBank/DDBJ whole genome shotgun (WGS) entry which is preliminary data.</text>
</comment>
<accession>A0A4U8UZU4</accession>
<reference evidence="1 2" key="2">
    <citation type="journal article" date="2019" name="G3 (Bethesda)">
        <title>Hybrid Assembly of the Genome of the Entomopathogenic Nematode Steinernema carpocapsae Identifies the X-Chromosome.</title>
        <authorList>
            <person name="Serra L."/>
            <person name="Macchietto M."/>
            <person name="Macias-Munoz A."/>
            <person name="McGill C.J."/>
            <person name="Rodriguez I.M."/>
            <person name="Rodriguez B."/>
            <person name="Murad R."/>
            <person name="Mortazavi A."/>
        </authorList>
    </citation>
    <scope>NUCLEOTIDE SEQUENCE [LARGE SCALE GENOMIC DNA]</scope>
    <source>
        <strain evidence="1 2">ALL</strain>
    </source>
</reference>
<reference evidence="1 2" key="1">
    <citation type="journal article" date="2015" name="Genome Biol.">
        <title>Comparative genomics of Steinernema reveals deeply conserved gene regulatory networks.</title>
        <authorList>
            <person name="Dillman A.R."/>
            <person name="Macchietto M."/>
            <person name="Porter C.F."/>
            <person name="Rogers A."/>
            <person name="Williams B."/>
            <person name="Antoshechkin I."/>
            <person name="Lee M.M."/>
            <person name="Goodwin Z."/>
            <person name="Lu X."/>
            <person name="Lewis E.E."/>
            <person name="Goodrich-Blair H."/>
            <person name="Stock S.P."/>
            <person name="Adams B.J."/>
            <person name="Sternberg P.W."/>
            <person name="Mortazavi A."/>
        </authorList>
    </citation>
    <scope>NUCLEOTIDE SEQUENCE [LARGE SCALE GENOMIC DNA]</scope>
    <source>
        <strain evidence="1 2">ALL</strain>
    </source>
</reference>
<proteinExistence type="predicted"/>